<dbReference type="PROSITE" id="PS52044">
    <property type="entry name" value="VLRF1"/>
    <property type="match status" value="1"/>
</dbReference>
<dbReference type="OMA" id="GPHIFMC"/>
<dbReference type="SUPFAM" id="SSF48403">
    <property type="entry name" value="Ankyrin repeat"/>
    <property type="match status" value="1"/>
</dbReference>
<organism evidence="14 15">
    <name type="scientific">Kluyveromyces lactis (strain ATCC 8585 / CBS 2359 / DSM 70799 / NBRC 1267 / NRRL Y-1140 / WM37)</name>
    <name type="common">Yeast</name>
    <name type="synonym">Candida sphaerica</name>
    <dbReference type="NCBI Taxonomy" id="284590"/>
    <lineage>
        <taxon>Eukaryota</taxon>
        <taxon>Fungi</taxon>
        <taxon>Dikarya</taxon>
        <taxon>Ascomycota</taxon>
        <taxon>Saccharomycotina</taxon>
        <taxon>Saccharomycetes</taxon>
        <taxon>Saccharomycetales</taxon>
        <taxon>Saccharomycetaceae</taxon>
        <taxon>Kluyveromyces</taxon>
    </lineage>
</organism>
<evidence type="ECO:0000256" key="4">
    <source>
        <dbReference type="ARBA" id="ARBA00022722"/>
    </source>
</evidence>
<feature type="region of interest" description="Disordered" evidence="12">
    <location>
        <begin position="271"/>
        <end position="294"/>
    </location>
</feature>
<comment type="similarity">
    <text evidence="2 10">Belongs to the ANKZF1/VMS1 family.</text>
</comment>
<keyword evidence="9 11" id="KW-0175">Coiled coil</keyword>
<dbReference type="STRING" id="284590.Q6CKC4"/>
<evidence type="ECO:0000256" key="7">
    <source>
        <dbReference type="ARBA" id="ARBA00022801"/>
    </source>
</evidence>
<dbReference type="HOGENOM" id="CLU_014293_1_1_1"/>
<evidence type="ECO:0000256" key="8">
    <source>
        <dbReference type="ARBA" id="ARBA00023043"/>
    </source>
</evidence>
<dbReference type="Pfam" id="PF18826">
    <property type="entry name" value="bVLRF1"/>
    <property type="match status" value="1"/>
</dbReference>
<dbReference type="GO" id="GO:0036503">
    <property type="term" value="P:ERAD pathway"/>
    <property type="evidence" value="ECO:0007669"/>
    <property type="project" value="TreeGrafter"/>
</dbReference>
<feature type="region of interest" description="Disordered" evidence="12">
    <location>
        <begin position="107"/>
        <end position="140"/>
    </location>
</feature>
<dbReference type="Proteomes" id="UP000000598">
    <property type="component" value="Chromosome F"/>
</dbReference>
<sequence length="621" mass="70507">MSDRIQKNDLYVYDLSDEILSSLQLISFDSDMNEVKVVHSDVEIENKKEIEVKTVPSCASCGINAFPNDNSDPRYHFKTDLHKFNIKRRVYGLSPVDEQEFRQLIKSKETATAEDSDSDSLSGEDDETDEIEEDDISTRGGEQLTAILEHELQDLMINDNQTGPVSHLNTQSPLIFMHSAELSGPRIFGAYKVLFNAEELKCPLKSIHHWKNQDKTEHFSVLFMIGGGHFAGAVVSHQKIPTNGNNKNKYILSLQEQSVQFLEQKTFHRYTTRRKQGGSQSANDNAKGKANSAGSTLRRYNEAALKADIQALLKDWEPYIAKCDNIFIRANSVTDRKIFLDNTCISKTDVKLKSFPFTTMRPSSNELRRAWVQLTYLSITDKPQPKVKKLQTDHSKNKPRKLTNSPTPVPLKTEDEQHTEKLISFIQKSKAPLLISYIKKNNLDVNITLQPSSEYHHTPTMLHYASSHGLKHMVLVLLSTLKADPTITNNVGKTAWDLASDTMVKETFQLARYNLGESFTDWEQSHVSGALSAEQIDERHKKIALEEEKEKKDLIEKELQAAKERIKEEKDAKRGPGMKLGAASSNVQINLNSLTDDQRMRLMREQRARAAEARMKRFSGN</sequence>
<comment type="domain">
    <text evidence="10">The VLRF1 domain mediates binding to the 60S ribosomal subunit.</text>
</comment>
<evidence type="ECO:0000256" key="12">
    <source>
        <dbReference type="SAM" id="MobiDB-lite"/>
    </source>
</evidence>
<keyword evidence="5" id="KW-0677">Repeat</keyword>
<dbReference type="GO" id="GO:0005737">
    <property type="term" value="C:cytoplasm"/>
    <property type="evidence" value="ECO:0007669"/>
    <property type="project" value="UniProtKB-SubCell"/>
</dbReference>
<evidence type="ECO:0000256" key="5">
    <source>
        <dbReference type="ARBA" id="ARBA00022737"/>
    </source>
</evidence>
<dbReference type="AlphaFoldDB" id="Q6CKC4"/>
<evidence type="ECO:0000259" key="13">
    <source>
        <dbReference type="PROSITE" id="PS52044"/>
    </source>
</evidence>
<feature type="active site" evidence="10">
    <location>
        <position position="280"/>
    </location>
</feature>
<dbReference type="InterPro" id="IPR036770">
    <property type="entry name" value="Ankyrin_rpt-contain_sf"/>
</dbReference>
<feature type="coiled-coil region" evidence="11">
    <location>
        <begin position="545"/>
        <end position="572"/>
    </location>
</feature>
<evidence type="ECO:0000313" key="15">
    <source>
        <dbReference type="Proteomes" id="UP000000598"/>
    </source>
</evidence>
<keyword evidence="7 10" id="KW-0378">Hydrolase</keyword>
<comment type="subcellular location">
    <subcellularLocation>
        <location evidence="1">Cytoplasm</location>
    </subcellularLocation>
</comment>
<dbReference type="eggNOG" id="KOG2505">
    <property type="taxonomic scope" value="Eukaryota"/>
</dbReference>
<dbReference type="PANTHER" id="PTHR16036">
    <property type="entry name" value="ANKYRIN REPEAT AND ZINC FINGER DOMAIN-CONTAINING PROTEIN 1"/>
    <property type="match status" value="1"/>
</dbReference>
<evidence type="ECO:0000256" key="2">
    <source>
        <dbReference type="ARBA" id="ARBA00009262"/>
    </source>
</evidence>
<gene>
    <name evidence="14" type="ORF">KLLA0_F11792g</name>
</gene>
<feature type="domain" description="VLRF1" evidence="13">
    <location>
        <begin position="216"/>
        <end position="377"/>
    </location>
</feature>
<dbReference type="InterPro" id="IPR047139">
    <property type="entry name" value="ANKZ1/VMS1"/>
</dbReference>
<dbReference type="InterPro" id="IPR041175">
    <property type="entry name" value="VLRF1/Vms1"/>
</dbReference>
<reference evidence="14 15" key="1">
    <citation type="journal article" date="2004" name="Nature">
        <title>Genome evolution in yeasts.</title>
        <authorList>
            <consortium name="Genolevures"/>
            <person name="Dujon B."/>
            <person name="Sherman D."/>
            <person name="Fischer G."/>
            <person name="Durrens P."/>
            <person name="Casaregola S."/>
            <person name="Lafontaine I."/>
            <person name="de Montigny J."/>
            <person name="Marck C."/>
            <person name="Neuveglise C."/>
            <person name="Talla E."/>
            <person name="Goffard N."/>
            <person name="Frangeul L."/>
            <person name="Aigle M."/>
            <person name="Anthouard V."/>
            <person name="Babour A."/>
            <person name="Barbe V."/>
            <person name="Barnay S."/>
            <person name="Blanchin S."/>
            <person name="Beckerich J.M."/>
            <person name="Beyne E."/>
            <person name="Bleykasten C."/>
            <person name="Boisrame A."/>
            <person name="Boyer J."/>
            <person name="Cattolico L."/>
            <person name="Confanioleri F."/>
            <person name="de Daruvar A."/>
            <person name="Despons L."/>
            <person name="Fabre E."/>
            <person name="Fairhead C."/>
            <person name="Ferry-Dumazet H."/>
            <person name="Groppi A."/>
            <person name="Hantraye F."/>
            <person name="Hennequin C."/>
            <person name="Jauniaux N."/>
            <person name="Joyet P."/>
            <person name="Kachouri R."/>
            <person name="Kerrest A."/>
            <person name="Koszul R."/>
            <person name="Lemaire M."/>
            <person name="Lesur I."/>
            <person name="Ma L."/>
            <person name="Muller H."/>
            <person name="Nicaud J.M."/>
            <person name="Nikolski M."/>
            <person name="Oztas S."/>
            <person name="Ozier-Kalogeropoulos O."/>
            <person name="Pellenz S."/>
            <person name="Potier S."/>
            <person name="Richard G.F."/>
            <person name="Straub M.L."/>
            <person name="Suleau A."/>
            <person name="Swennene D."/>
            <person name="Tekaia F."/>
            <person name="Wesolowski-Louvel M."/>
            <person name="Westhof E."/>
            <person name="Wirth B."/>
            <person name="Zeniou-Meyer M."/>
            <person name="Zivanovic I."/>
            <person name="Bolotin-Fukuhara M."/>
            <person name="Thierry A."/>
            <person name="Bouchier C."/>
            <person name="Caudron B."/>
            <person name="Scarpelli C."/>
            <person name="Gaillardin C."/>
            <person name="Weissenbach J."/>
            <person name="Wincker P."/>
            <person name="Souciet J.L."/>
        </authorList>
    </citation>
    <scope>NUCLEOTIDE SEQUENCE [LARGE SCALE GENOMIC DNA]</scope>
    <source>
        <strain evidence="15">ATCC 8585 / CBS 2359 / DSM 70799 / NBRC 1267 / NRRL Y-1140 / WM37</strain>
    </source>
</reference>
<dbReference type="KEGG" id="kla:KLLA0_F11792g"/>
<dbReference type="PaxDb" id="284590-Q6CKC4"/>
<dbReference type="FunCoup" id="Q6CKC4">
    <property type="interactions" value="204"/>
</dbReference>
<keyword evidence="6 10" id="KW-0255">Endonuclease</keyword>
<dbReference type="InParanoid" id="Q6CKC4"/>
<proteinExistence type="inferred from homology"/>
<evidence type="ECO:0000256" key="11">
    <source>
        <dbReference type="SAM" id="Coils"/>
    </source>
</evidence>
<dbReference type="EMBL" id="CR382126">
    <property type="protein sequence ID" value="CAG98323.1"/>
    <property type="molecule type" value="Genomic_DNA"/>
</dbReference>
<evidence type="ECO:0000256" key="6">
    <source>
        <dbReference type="ARBA" id="ARBA00022759"/>
    </source>
</evidence>
<feature type="compositionally biased region" description="Acidic residues" evidence="12">
    <location>
        <begin position="112"/>
        <end position="135"/>
    </location>
</feature>
<accession>Q6CKC4</accession>
<evidence type="ECO:0000256" key="9">
    <source>
        <dbReference type="ARBA" id="ARBA00023054"/>
    </source>
</evidence>
<keyword evidence="8" id="KW-0040">ANK repeat</keyword>
<evidence type="ECO:0000256" key="3">
    <source>
        <dbReference type="ARBA" id="ARBA00022490"/>
    </source>
</evidence>
<keyword evidence="3 10" id="KW-0963">Cytoplasm</keyword>
<name>Q6CKC4_KLULA</name>
<evidence type="ECO:0000313" key="14">
    <source>
        <dbReference type="EMBL" id="CAG98323.1"/>
    </source>
</evidence>
<protein>
    <submittedName>
        <fullName evidence="14">KLLA0F11792p</fullName>
    </submittedName>
</protein>
<dbReference type="PANTHER" id="PTHR16036:SF2">
    <property type="entry name" value="TRNA ENDONUCLEASE ANKZF1"/>
    <property type="match status" value="1"/>
</dbReference>
<dbReference type="GO" id="GO:0016787">
    <property type="term" value="F:hydrolase activity"/>
    <property type="evidence" value="ECO:0007669"/>
    <property type="project" value="UniProtKB-KW"/>
</dbReference>
<evidence type="ECO:0000256" key="10">
    <source>
        <dbReference type="PROSITE-ProRule" id="PRU01389"/>
    </source>
</evidence>
<dbReference type="Gene3D" id="1.25.40.20">
    <property type="entry name" value="Ankyrin repeat-containing domain"/>
    <property type="match status" value="1"/>
</dbReference>
<evidence type="ECO:0000256" key="1">
    <source>
        <dbReference type="ARBA" id="ARBA00004496"/>
    </source>
</evidence>
<dbReference type="GO" id="GO:0004519">
    <property type="term" value="F:endonuclease activity"/>
    <property type="evidence" value="ECO:0007669"/>
    <property type="project" value="UniProtKB-KW"/>
</dbReference>
<feature type="region of interest" description="Disordered" evidence="12">
    <location>
        <begin position="385"/>
        <end position="414"/>
    </location>
</feature>
<keyword evidence="15" id="KW-1185">Reference proteome</keyword>
<keyword evidence="4 10" id="KW-0540">Nuclease</keyword>